<dbReference type="Proteomes" id="UP000183649">
    <property type="component" value="Unassembled WGS sequence"/>
</dbReference>
<dbReference type="OrthoDB" id="9154718at2"/>
<keyword evidence="3" id="KW-1185">Reference proteome</keyword>
<feature type="transmembrane region" description="Helical" evidence="1">
    <location>
        <begin position="55"/>
        <end position="73"/>
    </location>
</feature>
<protein>
    <submittedName>
        <fullName evidence="2">Uncharacterized protein</fullName>
    </submittedName>
</protein>
<accession>A0A0K6HZM1</accession>
<proteinExistence type="predicted"/>
<evidence type="ECO:0000313" key="3">
    <source>
        <dbReference type="Proteomes" id="UP000183649"/>
    </source>
</evidence>
<evidence type="ECO:0000313" key="2">
    <source>
        <dbReference type="EMBL" id="CUA96487.1"/>
    </source>
</evidence>
<dbReference type="STRING" id="339866.GCA_001418255_01387"/>
<keyword evidence="1" id="KW-1133">Transmembrane helix</keyword>
<keyword evidence="1" id="KW-0812">Transmembrane</keyword>
<feature type="transmembrane region" description="Helical" evidence="1">
    <location>
        <begin position="30"/>
        <end position="49"/>
    </location>
</feature>
<dbReference type="EMBL" id="CYHF01000004">
    <property type="protein sequence ID" value="CUA96487.1"/>
    <property type="molecule type" value="Genomic_DNA"/>
</dbReference>
<reference evidence="3" key="1">
    <citation type="submission" date="2015-08" db="EMBL/GenBank/DDBJ databases">
        <authorList>
            <person name="Varghese N."/>
        </authorList>
    </citation>
    <scope>NUCLEOTIDE SEQUENCE [LARGE SCALE GENOMIC DNA]</scope>
    <source>
        <strain evidence="3">DSM 18181</strain>
    </source>
</reference>
<dbReference type="AlphaFoldDB" id="A0A0K6HZM1"/>
<sequence length="77" mass="8618">MGTRNRLREEVIDAVSKQLRWAARNDRGGLVIMALQVVYAVWFAALWVKDFPAEATLVWGACFALSAVGAVAIERRR</sequence>
<keyword evidence="1" id="KW-0472">Membrane</keyword>
<name>A0A0K6HZM1_9BURK</name>
<evidence type="ECO:0000256" key="1">
    <source>
        <dbReference type="SAM" id="Phobius"/>
    </source>
</evidence>
<organism evidence="2 3">
    <name type="scientific">Thiomonas bhubaneswarensis</name>
    <dbReference type="NCBI Taxonomy" id="339866"/>
    <lineage>
        <taxon>Bacteria</taxon>
        <taxon>Pseudomonadati</taxon>
        <taxon>Pseudomonadota</taxon>
        <taxon>Betaproteobacteria</taxon>
        <taxon>Burkholderiales</taxon>
        <taxon>Thiomonas</taxon>
    </lineage>
</organism>
<dbReference type="RefSeq" id="WP_055450302.1">
    <property type="nucleotide sequence ID" value="NZ_CYHF01000004.1"/>
</dbReference>
<gene>
    <name evidence="2" type="ORF">Ga0061069_104154</name>
</gene>